<sequence>MMCDLVDVLSGKLQAEFVQRGGSKKSLFTYAPLFVTGTGTDVGKTYVTALLIRALREMVGSQETIGYYKIAISGAPNLEVSDAGYVYDQAQLAQYQKLSSSTSYLFAEPVSPHLAAKHTKTPIKMDVIAHDMMEVMFNHHLTVMEGSGGIFCPLSWPVVEPLKDKEQVVAVAALGQRKVAFNEQGEPEQMLVQDWMQAADKAFALRVIVVANAGLGVINDVLTTLVSMQVYGYKPEQMGVILNNFRDEPMYHDNLAMIEAMSNGVPVIATVAEGEQQLQWYKERQPHCLLRVV</sequence>
<reference evidence="10" key="2">
    <citation type="submission" date="2021-04" db="EMBL/GenBank/DDBJ databases">
        <authorList>
            <person name="Gilroy R."/>
        </authorList>
    </citation>
    <scope>NUCLEOTIDE SEQUENCE</scope>
    <source>
        <strain evidence="10">378</strain>
    </source>
</reference>
<keyword evidence="7 9" id="KW-0460">Magnesium</keyword>
<protein>
    <recommendedName>
        <fullName evidence="9">ATP-dependent dethiobiotin synthetase BioD</fullName>
        <ecNumber evidence="9">6.3.3.3</ecNumber>
    </recommendedName>
    <alternativeName>
        <fullName evidence="9">DTB synthetase</fullName>
        <shortName evidence="9">DTBS</shortName>
    </alternativeName>
    <alternativeName>
        <fullName evidence="9">Dethiobiotin synthase</fullName>
    </alternativeName>
</protein>
<accession>A0A948X0E4</accession>
<evidence type="ECO:0000256" key="8">
    <source>
        <dbReference type="ARBA" id="ARBA00047386"/>
    </source>
</evidence>
<organism evidence="10 11">
    <name type="scientific">Candidatus Anaerobiospirillum pullicola</name>
    <dbReference type="NCBI Taxonomy" id="2838451"/>
    <lineage>
        <taxon>Bacteria</taxon>
        <taxon>Pseudomonadati</taxon>
        <taxon>Pseudomonadota</taxon>
        <taxon>Gammaproteobacteria</taxon>
        <taxon>Aeromonadales</taxon>
        <taxon>Succinivibrionaceae</taxon>
        <taxon>Anaerobiospirillum</taxon>
    </lineage>
</organism>
<dbReference type="PANTHER" id="PTHR43210">
    <property type="entry name" value="DETHIOBIOTIN SYNTHETASE"/>
    <property type="match status" value="1"/>
</dbReference>
<comment type="catalytic activity">
    <reaction evidence="8">
        <text>(7R,8S)-8-amino-7-(carboxyamino)nonanoate + ATP = (4R,5S)-dethiobiotin + ADP + phosphate + H(+)</text>
        <dbReference type="Rhea" id="RHEA:63684"/>
        <dbReference type="ChEBI" id="CHEBI:15378"/>
        <dbReference type="ChEBI" id="CHEBI:30616"/>
        <dbReference type="ChEBI" id="CHEBI:43474"/>
        <dbReference type="ChEBI" id="CHEBI:149470"/>
        <dbReference type="ChEBI" id="CHEBI:149473"/>
        <dbReference type="ChEBI" id="CHEBI:456216"/>
    </reaction>
</comment>
<feature type="binding site" evidence="9">
    <location>
        <position position="145"/>
    </location>
    <ligand>
        <name>Mg(2+)</name>
        <dbReference type="ChEBI" id="CHEBI:18420"/>
    </ligand>
</feature>
<dbReference type="InterPro" id="IPR027417">
    <property type="entry name" value="P-loop_NTPase"/>
</dbReference>
<evidence type="ECO:0000256" key="7">
    <source>
        <dbReference type="ARBA" id="ARBA00022842"/>
    </source>
</evidence>
<dbReference type="SUPFAM" id="SSF52540">
    <property type="entry name" value="P-loop containing nucleoside triphosphate hydrolases"/>
    <property type="match status" value="1"/>
</dbReference>
<evidence type="ECO:0000256" key="6">
    <source>
        <dbReference type="ARBA" id="ARBA00022840"/>
    </source>
</evidence>
<comment type="cofactor">
    <cofactor evidence="9">
        <name>Mg(2+)</name>
        <dbReference type="ChEBI" id="CHEBI:18420"/>
    </cofactor>
</comment>
<evidence type="ECO:0000256" key="9">
    <source>
        <dbReference type="HAMAP-Rule" id="MF_00336"/>
    </source>
</evidence>
<feature type="binding site" evidence="9">
    <location>
        <begin position="41"/>
        <end position="46"/>
    </location>
    <ligand>
        <name>ATP</name>
        <dbReference type="ChEBI" id="CHEBI:30616"/>
    </ligand>
</feature>
<dbReference type="Pfam" id="PF13500">
    <property type="entry name" value="AAA_26"/>
    <property type="match status" value="2"/>
</dbReference>
<comment type="subunit">
    <text evidence="9">Homodimer.</text>
</comment>
<evidence type="ECO:0000256" key="3">
    <source>
        <dbReference type="ARBA" id="ARBA00022723"/>
    </source>
</evidence>
<dbReference type="AlphaFoldDB" id="A0A948X0E4"/>
<dbReference type="Gene3D" id="3.40.50.300">
    <property type="entry name" value="P-loop containing nucleotide triphosphate hydrolases"/>
    <property type="match status" value="1"/>
</dbReference>
<dbReference type="GO" id="GO:0000287">
    <property type="term" value="F:magnesium ion binding"/>
    <property type="evidence" value="ECO:0007669"/>
    <property type="project" value="UniProtKB-UniRule"/>
</dbReference>
<evidence type="ECO:0000313" key="11">
    <source>
        <dbReference type="Proteomes" id="UP000733611"/>
    </source>
</evidence>
<dbReference type="InterPro" id="IPR004472">
    <property type="entry name" value="DTB_synth_BioD"/>
</dbReference>
<comment type="pathway">
    <text evidence="9">Cofactor biosynthesis; biotin biosynthesis; biotin from 7,8-diaminononanoate: step 1/2.</text>
</comment>
<dbReference type="Proteomes" id="UP000733611">
    <property type="component" value="Unassembled WGS sequence"/>
</dbReference>
<comment type="caution">
    <text evidence="9">Lacks conserved residue(s) required for the propagation of feature annotation.</text>
</comment>
<reference evidence="10" key="1">
    <citation type="journal article" date="2021" name="PeerJ">
        <title>Extensive microbial diversity within the chicken gut microbiome revealed by metagenomics and culture.</title>
        <authorList>
            <person name="Gilroy R."/>
            <person name="Ravi A."/>
            <person name="Getino M."/>
            <person name="Pursley I."/>
            <person name="Horton D.L."/>
            <person name="Alikhan N.F."/>
            <person name="Baker D."/>
            <person name="Gharbi K."/>
            <person name="Hall N."/>
            <person name="Watson M."/>
            <person name="Adriaenssens E.M."/>
            <person name="Foster-Nyarko E."/>
            <person name="Jarju S."/>
            <person name="Secka A."/>
            <person name="Antonio M."/>
            <person name="Oren A."/>
            <person name="Chaudhuri R.R."/>
            <person name="La Ragione R."/>
            <person name="Hildebrand F."/>
            <person name="Pallen M.J."/>
        </authorList>
    </citation>
    <scope>NUCLEOTIDE SEQUENCE</scope>
    <source>
        <strain evidence="10">378</strain>
    </source>
</reference>
<dbReference type="PANTHER" id="PTHR43210:SF2">
    <property type="entry name" value="ATP-DEPENDENT DETHIOBIOTIN SYNTHETASE BIOD 2"/>
    <property type="match status" value="1"/>
</dbReference>
<dbReference type="GO" id="GO:0009102">
    <property type="term" value="P:biotin biosynthetic process"/>
    <property type="evidence" value="ECO:0007669"/>
    <property type="project" value="UniProtKB-UniRule"/>
</dbReference>
<feature type="binding site" evidence="9">
    <location>
        <begin position="243"/>
        <end position="244"/>
    </location>
    <ligand>
        <name>ATP</name>
        <dbReference type="ChEBI" id="CHEBI:30616"/>
    </ligand>
</feature>
<dbReference type="EC" id="6.3.3.3" evidence="9"/>
<keyword evidence="3 9" id="KW-0479">Metal-binding</keyword>
<dbReference type="HAMAP" id="MF_00336">
    <property type="entry name" value="BioD"/>
    <property type="match status" value="1"/>
</dbReference>
<keyword evidence="5 9" id="KW-0093">Biotin biosynthesis</keyword>
<dbReference type="GO" id="GO:0005524">
    <property type="term" value="F:ATP binding"/>
    <property type="evidence" value="ECO:0007669"/>
    <property type="project" value="UniProtKB-UniRule"/>
</dbReference>
<dbReference type="CDD" id="cd03109">
    <property type="entry name" value="DTBS"/>
    <property type="match status" value="1"/>
</dbReference>
<dbReference type="GO" id="GO:0004141">
    <property type="term" value="F:dethiobiotin synthase activity"/>
    <property type="evidence" value="ECO:0007669"/>
    <property type="project" value="UniProtKB-UniRule"/>
</dbReference>
<keyword evidence="4 9" id="KW-0547">Nucleotide-binding</keyword>
<dbReference type="EMBL" id="JAHLFE010000196">
    <property type="protein sequence ID" value="MBU3845114.1"/>
    <property type="molecule type" value="Genomic_DNA"/>
</dbReference>
<evidence type="ECO:0000256" key="4">
    <source>
        <dbReference type="ARBA" id="ARBA00022741"/>
    </source>
</evidence>
<evidence type="ECO:0000313" key="10">
    <source>
        <dbReference type="EMBL" id="MBU3845114.1"/>
    </source>
</evidence>
<name>A0A948X0E4_9GAMM</name>
<evidence type="ECO:0000256" key="5">
    <source>
        <dbReference type="ARBA" id="ARBA00022756"/>
    </source>
</evidence>
<keyword evidence="1 9" id="KW-0963">Cytoplasm</keyword>
<comment type="catalytic activity">
    <reaction evidence="9">
        <text>(7R,8S)-7,8-diammoniononanoate + CO2 + ATP = (4R,5S)-dethiobiotin + ADP + phosphate + 3 H(+)</text>
        <dbReference type="Rhea" id="RHEA:15805"/>
        <dbReference type="ChEBI" id="CHEBI:15378"/>
        <dbReference type="ChEBI" id="CHEBI:16526"/>
        <dbReference type="ChEBI" id="CHEBI:30616"/>
        <dbReference type="ChEBI" id="CHEBI:43474"/>
        <dbReference type="ChEBI" id="CHEBI:149469"/>
        <dbReference type="ChEBI" id="CHEBI:149473"/>
        <dbReference type="ChEBI" id="CHEBI:456216"/>
        <dbReference type="EC" id="6.3.3.3"/>
    </reaction>
</comment>
<evidence type="ECO:0000256" key="2">
    <source>
        <dbReference type="ARBA" id="ARBA00022598"/>
    </source>
</evidence>
<feature type="active site" evidence="9">
    <location>
        <position position="69"/>
    </location>
</feature>
<comment type="similarity">
    <text evidence="9">Belongs to the dethiobiotin synthetase family.</text>
</comment>
<feature type="binding site" evidence="9">
    <location>
        <position position="73"/>
    </location>
    <ligand>
        <name>substrate</name>
    </ligand>
</feature>
<evidence type="ECO:0000256" key="1">
    <source>
        <dbReference type="ARBA" id="ARBA00022490"/>
    </source>
</evidence>
<feature type="binding site" evidence="9">
    <location>
        <begin position="145"/>
        <end position="148"/>
    </location>
    <ligand>
        <name>ATP</name>
        <dbReference type="ChEBI" id="CHEBI:30616"/>
    </ligand>
</feature>
<feature type="binding site" evidence="9">
    <location>
        <position position="45"/>
    </location>
    <ligand>
        <name>Mg(2+)</name>
        <dbReference type="ChEBI" id="CHEBI:18420"/>
    </ligand>
</feature>
<keyword evidence="6 9" id="KW-0067">ATP-binding</keyword>
<gene>
    <name evidence="9" type="primary">bioD</name>
    <name evidence="10" type="ORF">H9847_09700</name>
</gene>
<comment type="subcellular location">
    <subcellularLocation>
        <location evidence="9">Cytoplasm</location>
    </subcellularLocation>
</comment>
<proteinExistence type="inferred from homology"/>
<dbReference type="GO" id="GO:0005829">
    <property type="term" value="C:cytosol"/>
    <property type="evidence" value="ECO:0007669"/>
    <property type="project" value="TreeGrafter"/>
</dbReference>
<comment type="function">
    <text evidence="9">Catalyzes a mechanistically unusual reaction, the ATP-dependent insertion of CO2 between the N7 and N8 nitrogen atoms of 7,8-diaminopelargonic acid (DAPA, also called 7,8-diammoniononanoate) to form a ureido ring.</text>
</comment>
<comment type="caution">
    <text evidence="10">The sequence shown here is derived from an EMBL/GenBank/DDBJ whole genome shotgun (WGS) entry which is preliminary data.</text>
</comment>
<keyword evidence="2 9" id="KW-0436">Ligase</keyword>